<evidence type="ECO:0000313" key="1">
    <source>
        <dbReference type="EMBL" id="EGF08924.1"/>
    </source>
</evidence>
<gene>
    <name evidence="1" type="ORF">HMPREF9123_2359</name>
</gene>
<accession>F2BF52</accession>
<organism evidence="1 2">
    <name type="scientific">Neisseria bacilliformis ATCC BAA-1200</name>
    <dbReference type="NCBI Taxonomy" id="888742"/>
    <lineage>
        <taxon>Bacteria</taxon>
        <taxon>Pseudomonadati</taxon>
        <taxon>Pseudomonadota</taxon>
        <taxon>Betaproteobacteria</taxon>
        <taxon>Neisseriales</taxon>
        <taxon>Neisseriaceae</taxon>
        <taxon>Neisseria</taxon>
    </lineage>
</organism>
<dbReference type="EMBL" id="AFAY01000048">
    <property type="protein sequence ID" value="EGF08924.1"/>
    <property type="molecule type" value="Genomic_DNA"/>
</dbReference>
<comment type="caution">
    <text evidence="1">The sequence shown here is derived from an EMBL/GenBank/DDBJ whole genome shotgun (WGS) entry which is preliminary data.</text>
</comment>
<reference evidence="1 2" key="1">
    <citation type="submission" date="2011-02" db="EMBL/GenBank/DDBJ databases">
        <authorList>
            <person name="Muzny D."/>
            <person name="Qin X."/>
            <person name="Deng J."/>
            <person name="Jiang H."/>
            <person name="Liu Y."/>
            <person name="Qu J."/>
            <person name="Song X.-Z."/>
            <person name="Zhang L."/>
            <person name="Thornton R."/>
            <person name="Coyle M."/>
            <person name="Francisco L."/>
            <person name="Jackson L."/>
            <person name="Javaid M."/>
            <person name="Korchina V."/>
            <person name="Kovar C."/>
            <person name="Mata R."/>
            <person name="Mathew T."/>
            <person name="Ngo R."/>
            <person name="Nguyen L."/>
            <person name="Nguyen N."/>
            <person name="Okwuonu G."/>
            <person name="Ongeri F."/>
            <person name="Pham C."/>
            <person name="Simmons D."/>
            <person name="Wilczek-Boney K."/>
            <person name="Hale W."/>
            <person name="Jakkamsetti A."/>
            <person name="Pham P."/>
            <person name="Ruth R."/>
            <person name="San Lucas F."/>
            <person name="Warren J."/>
            <person name="Zhang J."/>
            <person name="Zhao Z."/>
            <person name="Zhou C."/>
            <person name="Zhu D."/>
            <person name="Lee S."/>
            <person name="Bess C."/>
            <person name="Blankenburg K."/>
            <person name="Forbes L."/>
            <person name="Fu Q."/>
            <person name="Gubbala S."/>
            <person name="Hirani K."/>
            <person name="Jayaseelan J.C."/>
            <person name="Lara F."/>
            <person name="Munidasa M."/>
            <person name="Palculict T."/>
            <person name="Patil S."/>
            <person name="Pu L.-L."/>
            <person name="Saada N."/>
            <person name="Tang L."/>
            <person name="Weissenberger G."/>
            <person name="Zhu Y."/>
            <person name="Hemphill L."/>
            <person name="Shang Y."/>
            <person name="Youmans B."/>
            <person name="Ayvaz T."/>
            <person name="Ross M."/>
            <person name="Santibanez J."/>
            <person name="Aqrawi P."/>
            <person name="Gross S."/>
            <person name="Joshi V."/>
            <person name="Fowler G."/>
            <person name="Nazareth L."/>
            <person name="Reid J."/>
            <person name="Worley K."/>
            <person name="Petrosino J."/>
            <person name="Highlander S."/>
            <person name="Gibbs R."/>
        </authorList>
    </citation>
    <scope>NUCLEOTIDE SEQUENCE [LARGE SCALE GENOMIC DNA]</scope>
    <source>
        <strain evidence="1 2">ATCC BAA-1200</strain>
    </source>
</reference>
<keyword evidence="2" id="KW-1185">Reference proteome</keyword>
<dbReference type="HOGENOM" id="CLU_3009575_0_0_4"/>
<sequence length="56" mass="6424">MHKPPWTEAADKIKIKNRPSESVVSAKLRFQTACLLRWRGNSGARVFRLKICKEAV</sequence>
<proteinExistence type="predicted"/>
<dbReference type="AlphaFoldDB" id="F2BF52"/>
<protein>
    <submittedName>
        <fullName evidence="1">Uncharacterized protein</fullName>
    </submittedName>
</protein>
<dbReference type="Proteomes" id="UP000004105">
    <property type="component" value="Unassembled WGS sequence"/>
</dbReference>
<evidence type="ECO:0000313" key="2">
    <source>
        <dbReference type="Proteomes" id="UP000004105"/>
    </source>
</evidence>
<name>F2BF52_9NEIS</name>